<evidence type="ECO:0000256" key="5">
    <source>
        <dbReference type="PIRSR" id="PIRSR606710-1"/>
    </source>
</evidence>
<reference evidence="10 11" key="1">
    <citation type="submission" date="2016-05" db="EMBL/GenBank/DDBJ databases">
        <title>Microbial solvent formation.</title>
        <authorList>
            <person name="Poehlein A."/>
            <person name="Montoya Solano J.D."/>
            <person name="Flitsch S."/>
            <person name="Krabben P."/>
            <person name="Duerre P."/>
            <person name="Daniel R."/>
        </authorList>
    </citation>
    <scope>NUCLEOTIDE SEQUENCE [LARGE SCALE GENOMIC DNA]</scope>
    <source>
        <strain evidence="10 11">DSM 2619</strain>
    </source>
</reference>
<feature type="active site" description="Proton donor" evidence="5">
    <location>
        <position position="235"/>
    </location>
</feature>
<dbReference type="Gene3D" id="2.115.10.20">
    <property type="entry name" value="Glycosyl hydrolase domain, family 43"/>
    <property type="match status" value="1"/>
</dbReference>
<keyword evidence="3 7" id="KW-0378">Hydrolase</keyword>
<dbReference type="SUPFAM" id="SSF75005">
    <property type="entry name" value="Arabinanase/levansucrase/invertase"/>
    <property type="match status" value="1"/>
</dbReference>
<dbReference type="PANTHER" id="PTHR43301:SF3">
    <property type="entry name" value="ARABINAN ENDO-1,5-ALPHA-L-ARABINOSIDASE A-RELATED"/>
    <property type="match status" value="1"/>
</dbReference>
<dbReference type="PANTHER" id="PTHR43301">
    <property type="entry name" value="ARABINAN ENDO-1,5-ALPHA-L-ARABINOSIDASE"/>
    <property type="match status" value="1"/>
</dbReference>
<evidence type="ECO:0000256" key="3">
    <source>
        <dbReference type="ARBA" id="ARBA00022801"/>
    </source>
</evidence>
<evidence type="ECO:0000256" key="2">
    <source>
        <dbReference type="ARBA" id="ARBA00009865"/>
    </source>
</evidence>
<dbReference type="InterPro" id="IPR032291">
    <property type="entry name" value="Abn2_C"/>
</dbReference>
<evidence type="ECO:0000259" key="9">
    <source>
        <dbReference type="Pfam" id="PF16369"/>
    </source>
</evidence>
<comment type="pathway">
    <text evidence="1">Glycan metabolism; L-arabinan degradation.</text>
</comment>
<organism evidence="10 11">
    <name type="scientific">Clostridium puniceum</name>
    <dbReference type="NCBI Taxonomy" id="29367"/>
    <lineage>
        <taxon>Bacteria</taxon>
        <taxon>Bacillati</taxon>
        <taxon>Bacillota</taxon>
        <taxon>Clostridia</taxon>
        <taxon>Eubacteriales</taxon>
        <taxon>Clostridiaceae</taxon>
        <taxon>Clostridium</taxon>
    </lineage>
</organism>
<dbReference type="Gene3D" id="2.40.128.10">
    <property type="match status" value="1"/>
</dbReference>
<feature type="domain" description="Extracellular endo-alpha-(1-&gt;5)-L-arabinanase C-terminal" evidence="9">
    <location>
        <begin position="359"/>
        <end position="470"/>
    </location>
</feature>
<accession>A0A1S8TVY8</accession>
<feature type="chain" id="PRO_5012029245" evidence="8">
    <location>
        <begin position="30"/>
        <end position="474"/>
    </location>
</feature>
<keyword evidence="11" id="KW-1185">Reference proteome</keyword>
<sequence>MKKLNTRKTKFTSLIVSALLITGLGTANAAVVTPPNYTMYDTANINNESKWNTMNGHDPEIYKDGNDYYVFSTDYKVGGTAKPGIQVRKSKDLINWEWVGYAFNGMPEAAKQWTGENLLWAPEVVKMGNTFYLYYCASKFGTRDSYIGVATSNSIKGPWTDKGEVFKTKSTDKNHVNAIDPNIIFDVSGQPWLVYGSFFGGIYVNKIDSNTGKLLNYGEGTLIACRNNNVSRAVEGPNMVYNPDTKMYYLFTSYDSLNGTYNVRIGRSKSITGPFVDYNGNKLTDITLNPQTEVGTKILGSYSFNNSDGWVAPGHNSILKDNNNWYMLHHARGGADTNWAYLHVRKILWTNDGWPVVSPERYTGEIENTLASTVIPGTWESVVLDRGTTKKATSSSIKLLPDGKIGTSDSKNYWEFTAPNTLKLYWYAPGQTVGDYWIDTVKVIESWDWENNKKAYVYTGLNQSGTAIWGKKSQ</sequence>
<dbReference type="Pfam" id="PF16369">
    <property type="entry name" value="GH43_C"/>
    <property type="match status" value="1"/>
</dbReference>
<evidence type="ECO:0000256" key="8">
    <source>
        <dbReference type="SAM" id="SignalP"/>
    </source>
</evidence>
<evidence type="ECO:0000256" key="4">
    <source>
        <dbReference type="ARBA" id="ARBA00023295"/>
    </source>
</evidence>
<feature type="site" description="Important for catalytic activity, responsible for pKa modulation of the active site Glu and correct orientation of both the proton donor and substrate" evidence="6">
    <location>
        <position position="180"/>
    </location>
</feature>
<keyword evidence="4 7" id="KW-0326">Glycosidase</keyword>
<evidence type="ECO:0000256" key="7">
    <source>
        <dbReference type="RuleBase" id="RU361187"/>
    </source>
</evidence>
<dbReference type="OrthoDB" id="9801455at2"/>
<evidence type="ECO:0000313" key="11">
    <source>
        <dbReference type="Proteomes" id="UP000190890"/>
    </source>
</evidence>
<dbReference type="RefSeq" id="WP_077846047.1">
    <property type="nucleotide sequence ID" value="NZ_LZZM01000043.1"/>
</dbReference>
<dbReference type="Proteomes" id="UP000190890">
    <property type="component" value="Unassembled WGS sequence"/>
</dbReference>
<keyword evidence="8" id="KW-0732">Signal</keyword>
<dbReference type="GO" id="GO:0005975">
    <property type="term" value="P:carbohydrate metabolic process"/>
    <property type="evidence" value="ECO:0007669"/>
    <property type="project" value="InterPro"/>
</dbReference>
<dbReference type="InterPro" id="IPR050727">
    <property type="entry name" value="GH43_arabinanases"/>
</dbReference>
<protein>
    <submittedName>
        <fullName evidence="10">Extracellular endo-alpha-(1-&gt;5)-L-arabinanase</fullName>
        <ecNumber evidence="10">3.2.1.99</ecNumber>
    </submittedName>
</protein>
<dbReference type="EC" id="3.2.1.99" evidence="10"/>
<feature type="active site" description="Proton acceptor" evidence="5">
    <location>
        <position position="58"/>
    </location>
</feature>
<comment type="caution">
    <text evidence="10">The sequence shown here is derived from an EMBL/GenBank/DDBJ whole genome shotgun (WGS) entry which is preliminary data.</text>
</comment>
<dbReference type="STRING" id="29367.CLPUN_07680"/>
<evidence type="ECO:0000256" key="6">
    <source>
        <dbReference type="PIRSR" id="PIRSR606710-2"/>
    </source>
</evidence>
<dbReference type="EMBL" id="LZZM01000043">
    <property type="protein sequence ID" value="OOM81906.1"/>
    <property type="molecule type" value="Genomic_DNA"/>
</dbReference>
<dbReference type="Pfam" id="PF04616">
    <property type="entry name" value="Glyco_hydro_43"/>
    <property type="match status" value="1"/>
</dbReference>
<gene>
    <name evidence="10" type="ORF">CLPUN_07680</name>
</gene>
<evidence type="ECO:0000256" key="1">
    <source>
        <dbReference type="ARBA" id="ARBA00004834"/>
    </source>
</evidence>
<proteinExistence type="inferred from homology"/>
<dbReference type="GO" id="GO:0046558">
    <property type="term" value="F:arabinan endo-1,5-alpha-L-arabinosidase activity"/>
    <property type="evidence" value="ECO:0007669"/>
    <property type="project" value="UniProtKB-EC"/>
</dbReference>
<evidence type="ECO:0000313" key="10">
    <source>
        <dbReference type="EMBL" id="OOM81906.1"/>
    </source>
</evidence>
<dbReference type="CDD" id="cd08998">
    <property type="entry name" value="GH43_Arb43a-like"/>
    <property type="match status" value="1"/>
</dbReference>
<name>A0A1S8TVY8_9CLOT</name>
<dbReference type="InterPro" id="IPR006710">
    <property type="entry name" value="Glyco_hydro_43"/>
</dbReference>
<dbReference type="InterPro" id="IPR023296">
    <property type="entry name" value="Glyco_hydro_beta-prop_sf"/>
</dbReference>
<feature type="signal peptide" evidence="8">
    <location>
        <begin position="1"/>
        <end position="29"/>
    </location>
</feature>
<dbReference type="AlphaFoldDB" id="A0A1S8TVY8"/>
<comment type="similarity">
    <text evidence="2 7">Belongs to the glycosyl hydrolase 43 family.</text>
</comment>